<name>A0ABT5EWZ8_9BACT</name>
<gene>
    <name evidence="3" type="ORF">POL67_28550</name>
</gene>
<protein>
    <submittedName>
        <fullName evidence="3">DUF427 domain-containing protein</fullName>
    </submittedName>
</protein>
<proteinExistence type="predicted"/>
<evidence type="ECO:0000313" key="3">
    <source>
        <dbReference type="EMBL" id="MDC0745316.1"/>
    </source>
</evidence>
<feature type="domain" description="DUF427" evidence="1">
    <location>
        <begin position="460"/>
        <end position="545"/>
    </location>
</feature>
<dbReference type="Proteomes" id="UP001221411">
    <property type="component" value="Unassembled WGS sequence"/>
</dbReference>
<comment type="caution">
    <text evidence="3">The sequence shown here is derived from an EMBL/GenBank/DDBJ whole genome shotgun (WGS) entry which is preliminary data.</text>
</comment>
<feature type="domain" description="CHAT" evidence="2">
    <location>
        <begin position="29"/>
        <end position="182"/>
    </location>
</feature>
<reference evidence="3 4" key="1">
    <citation type="submission" date="2022-11" db="EMBL/GenBank/DDBJ databases">
        <title>Minimal conservation of predation-associated metabolite biosynthetic gene clusters underscores biosynthetic potential of Myxococcota including descriptions for ten novel species: Archangium lansinium sp. nov., Myxococcus landrumus sp. nov., Nannocystis bai.</title>
        <authorList>
            <person name="Ahearne A."/>
            <person name="Stevens C."/>
            <person name="Dowd S."/>
        </authorList>
    </citation>
    <scope>NUCLEOTIDE SEQUENCE [LARGE SCALE GENOMIC DNA]</scope>
    <source>
        <strain evidence="3 4">RJM3</strain>
    </source>
</reference>
<dbReference type="InterPro" id="IPR038694">
    <property type="entry name" value="DUF427_sf"/>
</dbReference>
<organism evidence="3 4">
    <name type="scientific">Polyangium mundeleinium</name>
    <dbReference type="NCBI Taxonomy" id="2995306"/>
    <lineage>
        <taxon>Bacteria</taxon>
        <taxon>Pseudomonadati</taxon>
        <taxon>Myxococcota</taxon>
        <taxon>Polyangia</taxon>
        <taxon>Polyangiales</taxon>
        <taxon>Polyangiaceae</taxon>
        <taxon>Polyangium</taxon>
    </lineage>
</organism>
<sequence>MRILFLGANGIDTSRLQIGAEFRDVQVEIERARASREIEVHVELAVTPVDLNRLLLDYEPDVVHFSGHGTLVRVGRPLRSGGAREFEPPDEGSTMQSALLLETRGGLSAPVSTEALARLFGLLRTQRCVVLNACFSSAEASALAAHVDCLIGMRRAIDDESALVFAVGFYQAIARGQTVKAAFDLGCSLISTCGLPGADVPQLRGRVDPDTVRLVDPQVSTATAHPLQVSDLQVIPNPAQETSTLDFRVYNSGNEKVLINRVTLRVLECRERPGSKGYLEFSREYDLDITSLEKAGDVISCNVAQLVGPRDVDRFGIRLSVDLPLHSIRFWRLRPMLSTNHGPLEGPEVKVWLPPTSEALCRRLEEQWEARMIHWRNATPGCLAQYRNAIDDRHVDLAPLMEVLERAYPDMSIRHQVLSEWLGPQFSGGYYDHDILPVRLHYASLVSRHVRVEPLKQPLRISVGRIEIVNTTRALVLQEAGGPPRYYVPRKDVQAELKDSREGQACILKGRLHYIDVTVGRTTVREGASAYPGYKPVRDHVAFFPEKMASFEIGGG</sequence>
<evidence type="ECO:0000259" key="1">
    <source>
        <dbReference type="Pfam" id="PF04248"/>
    </source>
</evidence>
<accession>A0ABT5EWZ8</accession>
<dbReference type="InterPro" id="IPR007361">
    <property type="entry name" value="DUF427"/>
</dbReference>
<dbReference type="InterPro" id="IPR024983">
    <property type="entry name" value="CHAT_dom"/>
</dbReference>
<dbReference type="Pfam" id="PF12770">
    <property type="entry name" value="CHAT"/>
    <property type="match status" value="1"/>
</dbReference>
<dbReference type="EMBL" id="JAQNDO010000001">
    <property type="protein sequence ID" value="MDC0745316.1"/>
    <property type="molecule type" value="Genomic_DNA"/>
</dbReference>
<dbReference type="Gene3D" id="2.170.150.40">
    <property type="entry name" value="Domain of unknown function (DUF427)"/>
    <property type="match status" value="1"/>
</dbReference>
<keyword evidence="4" id="KW-1185">Reference proteome</keyword>
<evidence type="ECO:0000259" key="2">
    <source>
        <dbReference type="Pfam" id="PF12770"/>
    </source>
</evidence>
<dbReference type="Pfam" id="PF04248">
    <property type="entry name" value="NTP_transf_9"/>
    <property type="match status" value="1"/>
</dbReference>
<evidence type="ECO:0000313" key="4">
    <source>
        <dbReference type="Proteomes" id="UP001221411"/>
    </source>
</evidence>